<comment type="caution">
    <text evidence="3">The sequence shown here is derived from an EMBL/GenBank/DDBJ whole genome shotgun (WGS) entry which is preliminary data.</text>
</comment>
<feature type="region of interest" description="Disordered" evidence="1">
    <location>
        <begin position="1"/>
        <end position="20"/>
    </location>
</feature>
<proteinExistence type="predicted"/>
<reference evidence="3" key="1">
    <citation type="submission" date="2021-02" db="EMBL/GenBank/DDBJ databases">
        <authorList>
            <person name="Nowell W R."/>
        </authorList>
    </citation>
    <scope>NUCLEOTIDE SEQUENCE</scope>
</reference>
<dbReference type="AlphaFoldDB" id="A0A815CIR5"/>
<evidence type="ECO:0000313" key="2">
    <source>
        <dbReference type="EMBL" id="CAF1137205.1"/>
    </source>
</evidence>
<dbReference type="EMBL" id="CAJNOI010000155">
    <property type="protein sequence ID" value="CAF1137205.1"/>
    <property type="molecule type" value="Genomic_DNA"/>
</dbReference>
<evidence type="ECO:0000313" key="3">
    <source>
        <dbReference type="EMBL" id="CAF1285701.1"/>
    </source>
</evidence>
<dbReference type="Proteomes" id="UP000663832">
    <property type="component" value="Unassembled WGS sequence"/>
</dbReference>
<organism evidence="3 4">
    <name type="scientific">Adineta steineri</name>
    <dbReference type="NCBI Taxonomy" id="433720"/>
    <lineage>
        <taxon>Eukaryota</taxon>
        <taxon>Metazoa</taxon>
        <taxon>Spiralia</taxon>
        <taxon>Gnathifera</taxon>
        <taxon>Rotifera</taxon>
        <taxon>Eurotatoria</taxon>
        <taxon>Bdelloidea</taxon>
        <taxon>Adinetida</taxon>
        <taxon>Adinetidae</taxon>
        <taxon>Adineta</taxon>
    </lineage>
</organism>
<dbReference type="EMBL" id="CAJNOM010000252">
    <property type="protein sequence ID" value="CAF1285701.1"/>
    <property type="molecule type" value="Genomic_DNA"/>
</dbReference>
<gene>
    <name evidence="2" type="ORF">BJG266_LOCUS23338</name>
    <name evidence="3" type="ORF">QVE165_LOCUS30398</name>
</gene>
<dbReference type="OrthoDB" id="10053750at2759"/>
<evidence type="ECO:0000313" key="4">
    <source>
        <dbReference type="Proteomes" id="UP000663832"/>
    </source>
</evidence>
<name>A0A815CIR5_9BILA</name>
<protein>
    <submittedName>
        <fullName evidence="3">Uncharacterized protein</fullName>
    </submittedName>
</protein>
<sequence>MASQNSTGRPQKGSSSSNQATIKSYASRTLTIIQDQNTKNLPTLILKLQERASSGGNNLMNRIRGKNSKSEMSDEELEQYIADNLENFKHELLENTQNFQQMILSARPNPEMKKQNPEDYQIQSENYRELLKLGTAIAKRMRESLNDILTQYQQYIEKIWIAICQKQDIEAIRRQFNEAMDQNMDKYWKPVFDSADHLIEDMNQNDTSNNAQ</sequence>
<evidence type="ECO:0000256" key="1">
    <source>
        <dbReference type="SAM" id="MobiDB-lite"/>
    </source>
</evidence>
<keyword evidence="4" id="KW-1185">Reference proteome</keyword>
<accession>A0A815CIR5</accession>
<dbReference type="Proteomes" id="UP000663877">
    <property type="component" value="Unassembled WGS sequence"/>
</dbReference>